<dbReference type="AlphaFoldDB" id="A0A7W4ZA28"/>
<keyword evidence="10" id="KW-1185">Reference proteome</keyword>
<dbReference type="InterPro" id="IPR018189">
    <property type="entry name" value="Phosphoglucose_isomerase_CS"/>
</dbReference>
<dbReference type="SUPFAM" id="SSF53697">
    <property type="entry name" value="SIS domain"/>
    <property type="match status" value="1"/>
</dbReference>
<dbReference type="HAMAP" id="MF_00473">
    <property type="entry name" value="G6P_isomerase"/>
    <property type="match status" value="1"/>
</dbReference>
<comment type="pathway">
    <text evidence="1 7 8">Carbohydrate degradation; glycolysis; D-glyceraldehyde 3-phosphate and glycerone phosphate from D-glucose: step 2/4.</text>
</comment>
<evidence type="ECO:0000256" key="3">
    <source>
        <dbReference type="ARBA" id="ARBA00022432"/>
    </source>
</evidence>
<dbReference type="GO" id="GO:0006096">
    <property type="term" value="P:glycolytic process"/>
    <property type="evidence" value="ECO:0007669"/>
    <property type="project" value="UniProtKB-UniRule"/>
</dbReference>
<protein>
    <recommendedName>
        <fullName evidence="7">Glucose-6-phosphate isomerase</fullName>
        <shortName evidence="7">GPI</shortName>
        <ecNumber evidence="7">5.3.1.9</ecNumber>
    </recommendedName>
    <alternativeName>
        <fullName evidence="7">Phosphoglucose isomerase</fullName>
        <shortName evidence="7">PGI</shortName>
    </alternativeName>
    <alternativeName>
        <fullName evidence="7">Phosphohexose isomerase</fullName>
        <shortName evidence="7">PHI</shortName>
    </alternativeName>
</protein>
<dbReference type="InterPro" id="IPR001672">
    <property type="entry name" value="G6P_Isomerase"/>
</dbReference>
<dbReference type="InterPro" id="IPR046348">
    <property type="entry name" value="SIS_dom_sf"/>
</dbReference>
<keyword evidence="7" id="KW-0963">Cytoplasm</keyword>
<comment type="catalytic activity">
    <reaction evidence="6 7 8">
        <text>alpha-D-glucose 6-phosphate = beta-D-fructose 6-phosphate</text>
        <dbReference type="Rhea" id="RHEA:11816"/>
        <dbReference type="ChEBI" id="CHEBI:57634"/>
        <dbReference type="ChEBI" id="CHEBI:58225"/>
        <dbReference type="EC" id="5.3.1.9"/>
    </reaction>
</comment>
<dbReference type="Gene3D" id="1.10.1390.10">
    <property type="match status" value="1"/>
</dbReference>
<evidence type="ECO:0000256" key="6">
    <source>
        <dbReference type="ARBA" id="ARBA00029321"/>
    </source>
</evidence>
<reference evidence="9 10" key="1">
    <citation type="submission" date="2020-08" db="EMBL/GenBank/DDBJ databases">
        <title>Genomic Encyclopedia of Type Strains, Phase III (KMG-III): the genomes of soil and plant-associated and newly described type strains.</title>
        <authorList>
            <person name="Whitman W."/>
        </authorList>
    </citation>
    <scope>NUCLEOTIDE SEQUENCE [LARGE SCALE GENOMIC DNA]</scope>
    <source>
        <strain evidence="9 10">CECT 8799</strain>
    </source>
</reference>
<gene>
    <name evidence="7" type="primary">pgi</name>
    <name evidence="9" type="ORF">FHS09_003152</name>
</gene>
<dbReference type="GO" id="GO:0097367">
    <property type="term" value="F:carbohydrate derivative binding"/>
    <property type="evidence" value="ECO:0007669"/>
    <property type="project" value="InterPro"/>
</dbReference>
<evidence type="ECO:0000256" key="8">
    <source>
        <dbReference type="RuleBase" id="RU000612"/>
    </source>
</evidence>
<dbReference type="UniPathway" id="UPA00109">
    <property type="reaction ID" value="UER00181"/>
</dbReference>
<comment type="pathway">
    <text evidence="7">Carbohydrate biosynthesis; gluconeogenesis.</text>
</comment>
<dbReference type="Pfam" id="PF00342">
    <property type="entry name" value="PGI"/>
    <property type="match status" value="1"/>
</dbReference>
<dbReference type="CDD" id="cd05016">
    <property type="entry name" value="SIS_PGI_2"/>
    <property type="match status" value="1"/>
</dbReference>
<feature type="active site" evidence="7">
    <location>
        <position position="383"/>
    </location>
</feature>
<dbReference type="GO" id="GO:0005829">
    <property type="term" value="C:cytosol"/>
    <property type="evidence" value="ECO:0007669"/>
    <property type="project" value="TreeGrafter"/>
</dbReference>
<dbReference type="RefSeq" id="WP_183461657.1">
    <property type="nucleotide sequence ID" value="NZ_JACHWZ010000015.1"/>
</dbReference>
<name>A0A7W4ZA28_9GAMM</name>
<evidence type="ECO:0000256" key="5">
    <source>
        <dbReference type="ARBA" id="ARBA00023235"/>
    </source>
</evidence>
<dbReference type="InterPro" id="IPR023096">
    <property type="entry name" value="G6P_Isomerase_C"/>
</dbReference>
<dbReference type="PANTHER" id="PTHR11469:SF1">
    <property type="entry name" value="GLUCOSE-6-PHOSPHATE ISOMERASE"/>
    <property type="match status" value="1"/>
</dbReference>
<accession>A0A7W4ZA28</accession>
<dbReference type="GO" id="GO:0004347">
    <property type="term" value="F:glucose-6-phosphate isomerase activity"/>
    <property type="evidence" value="ECO:0007669"/>
    <property type="project" value="UniProtKB-UniRule"/>
</dbReference>
<evidence type="ECO:0000313" key="9">
    <source>
        <dbReference type="EMBL" id="MBB3062307.1"/>
    </source>
</evidence>
<keyword evidence="4 7" id="KW-0324">Glycolysis</keyword>
<dbReference type="GO" id="GO:0051156">
    <property type="term" value="P:glucose 6-phosphate metabolic process"/>
    <property type="evidence" value="ECO:0007669"/>
    <property type="project" value="TreeGrafter"/>
</dbReference>
<comment type="function">
    <text evidence="7">Catalyzes the reversible isomerization of glucose-6-phosphate to fructose-6-phosphate.</text>
</comment>
<organism evidence="9 10">
    <name type="scientific">Microbulbifer rhizosphaerae</name>
    <dbReference type="NCBI Taxonomy" id="1562603"/>
    <lineage>
        <taxon>Bacteria</taxon>
        <taxon>Pseudomonadati</taxon>
        <taxon>Pseudomonadota</taxon>
        <taxon>Gammaproteobacteria</taxon>
        <taxon>Cellvibrionales</taxon>
        <taxon>Microbulbiferaceae</taxon>
        <taxon>Microbulbifer</taxon>
    </lineage>
</organism>
<evidence type="ECO:0000256" key="2">
    <source>
        <dbReference type="ARBA" id="ARBA00006604"/>
    </source>
</evidence>
<feature type="active site" description="Proton donor" evidence="7">
    <location>
        <position position="352"/>
    </location>
</feature>
<dbReference type="EC" id="5.3.1.9" evidence="7"/>
<comment type="subcellular location">
    <subcellularLocation>
        <location evidence="7">Cytoplasm</location>
    </subcellularLocation>
</comment>
<evidence type="ECO:0000256" key="4">
    <source>
        <dbReference type="ARBA" id="ARBA00023152"/>
    </source>
</evidence>
<feature type="active site" evidence="7">
    <location>
        <position position="511"/>
    </location>
</feature>
<dbReference type="UniPathway" id="UPA00138"/>
<evidence type="ECO:0000256" key="7">
    <source>
        <dbReference type="HAMAP-Rule" id="MF_00473"/>
    </source>
</evidence>
<dbReference type="PRINTS" id="PR00662">
    <property type="entry name" value="G6PISOMERASE"/>
</dbReference>
<dbReference type="InterPro" id="IPR035476">
    <property type="entry name" value="SIS_PGI_1"/>
</dbReference>
<dbReference type="EMBL" id="JACHWZ010000015">
    <property type="protein sequence ID" value="MBB3062307.1"/>
    <property type="molecule type" value="Genomic_DNA"/>
</dbReference>
<comment type="similarity">
    <text evidence="2 7 8">Belongs to the GPI family.</text>
</comment>
<keyword evidence="5 7" id="KW-0413">Isomerase</keyword>
<proteinExistence type="inferred from homology"/>
<sequence>MNECHEESDRASSRLTEQGAIAREAGRLRTASLEQLFEADPERATRFTFSAAGITLDMSKNLIDAQALRQLMDLASRRQMAERIRELIAGAPVNNTEGRAAAHTALRLSEPVEFAAMARSVSERIDDYVRRVHSGNRCGYSGRPFTRVVNIGIGGSDLGPKMVASALQAHTAHLDTRFVSNVDGADIATALADSDPETTLFVLASKTFTTQETLRNAQTARSWLRGAAGGRDIDSHFVAVTAAPERAGEFGVAPDQVFPMWDWVGGRYSFWSAIGISIALRFGCEAFADLRAGAAEMDRHFADTPLERNLPVLMGLLGVWYGNFFGAQTQAIIPYAHNLRLLPSYLQQLEMESNGKSVTRDGKPVAGATAPVIWGDAGTNGQHSFHQLLHQGTHLIPVDFILPLTNPASPEGHQPLLVANCLAQSRSLMTGKDLAQAKREFIDSGCSDAEAQALAPAKVMPGNRPSNLLMMDRLTPKTLGALIALYEHKVYVQSVIWDINAFDQWGVELGKQLCGDVLAAMSGDETAVFDTSTNTAITQYRALQSQSENNTK</sequence>
<evidence type="ECO:0000256" key="1">
    <source>
        <dbReference type="ARBA" id="ARBA00004926"/>
    </source>
</evidence>
<dbReference type="GO" id="GO:0048029">
    <property type="term" value="F:monosaccharide binding"/>
    <property type="evidence" value="ECO:0007669"/>
    <property type="project" value="TreeGrafter"/>
</dbReference>
<evidence type="ECO:0000313" key="10">
    <source>
        <dbReference type="Proteomes" id="UP000535937"/>
    </source>
</evidence>
<dbReference type="PANTHER" id="PTHR11469">
    <property type="entry name" value="GLUCOSE-6-PHOSPHATE ISOMERASE"/>
    <property type="match status" value="1"/>
</dbReference>
<dbReference type="CDD" id="cd05015">
    <property type="entry name" value="SIS_PGI_1"/>
    <property type="match status" value="1"/>
</dbReference>
<dbReference type="NCBIfam" id="NF001211">
    <property type="entry name" value="PRK00179.1"/>
    <property type="match status" value="1"/>
</dbReference>
<comment type="caution">
    <text evidence="9">The sequence shown here is derived from an EMBL/GenBank/DDBJ whole genome shotgun (WGS) entry which is preliminary data.</text>
</comment>
<keyword evidence="3 7" id="KW-0312">Gluconeogenesis</keyword>
<dbReference type="PROSITE" id="PS51463">
    <property type="entry name" value="P_GLUCOSE_ISOMERASE_3"/>
    <property type="match status" value="1"/>
</dbReference>
<dbReference type="Gene3D" id="3.40.50.10490">
    <property type="entry name" value="Glucose-6-phosphate isomerase like protein, domain 1"/>
    <property type="match status" value="2"/>
</dbReference>
<dbReference type="Proteomes" id="UP000535937">
    <property type="component" value="Unassembled WGS sequence"/>
</dbReference>
<dbReference type="GO" id="GO:0006094">
    <property type="term" value="P:gluconeogenesis"/>
    <property type="evidence" value="ECO:0007669"/>
    <property type="project" value="UniProtKB-UniRule"/>
</dbReference>
<dbReference type="PROSITE" id="PS00174">
    <property type="entry name" value="P_GLUCOSE_ISOMERASE_2"/>
    <property type="match status" value="1"/>
</dbReference>
<dbReference type="InterPro" id="IPR035482">
    <property type="entry name" value="SIS_PGI_2"/>
</dbReference>
<dbReference type="PROSITE" id="PS00765">
    <property type="entry name" value="P_GLUCOSE_ISOMERASE_1"/>
    <property type="match status" value="1"/>
</dbReference>